<dbReference type="SUPFAM" id="SSF75005">
    <property type="entry name" value="Arabinanase/levansucrase/invertase"/>
    <property type="match status" value="1"/>
</dbReference>
<proteinExistence type="inferred from homology"/>
<dbReference type="GO" id="GO:0005975">
    <property type="term" value="P:carbohydrate metabolic process"/>
    <property type="evidence" value="ECO:0007669"/>
    <property type="project" value="InterPro"/>
</dbReference>
<dbReference type="InterPro" id="IPR006710">
    <property type="entry name" value="Glyco_hydro_43"/>
</dbReference>
<protein>
    <submittedName>
        <fullName evidence="9">Glycoside hydrolase 43 family protein</fullName>
    </submittedName>
</protein>
<dbReference type="InterPro" id="IPR041542">
    <property type="entry name" value="GH43_C2"/>
</dbReference>
<feature type="domain" description="Beta-xylosidase C-terminal Concanavalin A-like" evidence="8">
    <location>
        <begin position="322"/>
        <end position="512"/>
    </location>
</feature>
<name>A0A511Z2C5_9CELL</name>
<dbReference type="InterPro" id="IPR023296">
    <property type="entry name" value="Glyco_hydro_beta-prop_sf"/>
</dbReference>
<feature type="active site" description="Proton acceptor" evidence="4">
    <location>
        <position position="18"/>
    </location>
</feature>
<feature type="region of interest" description="Disordered" evidence="7">
    <location>
        <begin position="516"/>
        <end position="535"/>
    </location>
</feature>
<dbReference type="SUPFAM" id="SSF49899">
    <property type="entry name" value="Concanavalin A-like lectins/glucanases"/>
    <property type="match status" value="1"/>
</dbReference>
<dbReference type="Gene3D" id="2.60.120.200">
    <property type="match status" value="1"/>
</dbReference>
<dbReference type="RefSeq" id="WP_222594430.1">
    <property type="nucleotide sequence ID" value="NZ_BJYK01000014.1"/>
</dbReference>
<dbReference type="CDD" id="cd18617">
    <property type="entry name" value="GH43_XynB-like"/>
    <property type="match status" value="1"/>
</dbReference>
<evidence type="ECO:0000256" key="3">
    <source>
        <dbReference type="ARBA" id="ARBA00023295"/>
    </source>
</evidence>
<keyword evidence="10" id="KW-1185">Reference proteome</keyword>
<evidence type="ECO:0000256" key="5">
    <source>
        <dbReference type="PIRSR" id="PIRSR606710-2"/>
    </source>
</evidence>
<evidence type="ECO:0000256" key="4">
    <source>
        <dbReference type="PIRSR" id="PIRSR606710-1"/>
    </source>
</evidence>
<dbReference type="Gene3D" id="2.115.10.20">
    <property type="entry name" value="Glycosyl hydrolase domain, family 43"/>
    <property type="match status" value="1"/>
</dbReference>
<dbReference type="Pfam" id="PF17851">
    <property type="entry name" value="GH43_C2"/>
    <property type="match status" value="1"/>
</dbReference>
<gene>
    <name evidence="9" type="ORF">AFE02nite_33310</name>
</gene>
<dbReference type="InterPro" id="IPR051795">
    <property type="entry name" value="Glycosyl_Hydrlase_43"/>
</dbReference>
<evidence type="ECO:0000256" key="1">
    <source>
        <dbReference type="ARBA" id="ARBA00009865"/>
    </source>
</evidence>
<dbReference type="GO" id="GO:0004553">
    <property type="term" value="F:hydrolase activity, hydrolyzing O-glycosyl compounds"/>
    <property type="evidence" value="ECO:0007669"/>
    <property type="project" value="InterPro"/>
</dbReference>
<keyword evidence="3 6" id="KW-0326">Glycosidase</keyword>
<keyword evidence="2 6" id="KW-0378">Hydrolase</keyword>
<dbReference type="PANTHER" id="PTHR42812">
    <property type="entry name" value="BETA-XYLOSIDASE"/>
    <property type="match status" value="1"/>
</dbReference>
<evidence type="ECO:0000313" key="10">
    <source>
        <dbReference type="Proteomes" id="UP000321484"/>
    </source>
</evidence>
<sequence>MTEVRTFTNPVIPGFHPDPSICRVGGEYFLVTSSFEYFPGLPIFTSRDLVSWQPLGHVLDRESQLDLTRAPASGGIFAPTIRHHDGRFYVTATNVSDRGHFIVHAEDPAGPWSDPVWVDQNGIDPSLFFDEGHVYFTSNIEPDPAGPHVADPHFERGIQQSLVDPLTGAVLQEPRFIWGGTGGRYPEAPHLFRRGSFYYLVISEGGTEYGHMVTVGRSTSPWGPFAASPHGPIVSHRSIVSPFQAVGHADLVTLPNGDWWMVCLGVRPVGQWPRHLLGRETLLAAVRWTPDGWPIVGERAVIEVDQTRPALPAAPPPRHVVRDDFDAATLGPEWAFVRRPMAPEAILARPGWLTLSPRTGLAERFPCFVGRRQQHYDFVAETRLVLDAREDGDEAGIAVRMNEEHFYALGLRRAGAAMEAVLRTRLGRLDITSVVGVVEGPDVVISVEGSADSYTFSVSDSSGRVARTQPRDAKFLSAEFAGGFTGVFVGMYAATSSAGSGTVARFDWFDYRPAPRASSHGQLDREDSCHVAAGS</sequence>
<evidence type="ECO:0000256" key="7">
    <source>
        <dbReference type="SAM" id="MobiDB-lite"/>
    </source>
</evidence>
<dbReference type="PANTHER" id="PTHR42812:SF12">
    <property type="entry name" value="BETA-XYLOSIDASE-RELATED"/>
    <property type="match status" value="1"/>
</dbReference>
<feature type="site" description="Important for catalytic activity, responsible for pKa modulation of the active site Glu and correct orientation of both the proton donor and substrate" evidence="5">
    <location>
        <position position="124"/>
    </location>
</feature>
<evidence type="ECO:0000313" key="9">
    <source>
        <dbReference type="EMBL" id="GEN81597.1"/>
    </source>
</evidence>
<evidence type="ECO:0000256" key="6">
    <source>
        <dbReference type="RuleBase" id="RU361187"/>
    </source>
</evidence>
<comment type="similarity">
    <text evidence="1 6">Belongs to the glycosyl hydrolase 43 family.</text>
</comment>
<reference evidence="9 10" key="1">
    <citation type="submission" date="2019-07" db="EMBL/GenBank/DDBJ databases">
        <title>Whole genome shotgun sequence of Actinotalea fermentans NBRC 105374.</title>
        <authorList>
            <person name="Hosoyama A."/>
            <person name="Uohara A."/>
            <person name="Ohji S."/>
            <person name="Ichikawa N."/>
        </authorList>
    </citation>
    <scope>NUCLEOTIDE SEQUENCE [LARGE SCALE GENOMIC DNA]</scope>
    <source>
        <strain evidence="9 10">NBRC 105374</strain>
    </source>
</reference>
<evidence type="ECO:0000259" key="8">
    <source>
        <dbReference type="Pfam" id="PF17851"/>
    </source>
</evidence>
<evidence type="ECO:0000256" key="2">
    <source>
        <dbReference type="ARBA" id="ARBA00022801"/>
    </source>
</evidence>
<organism evidence="9 10">
    <name type="scientific">Actinotalea fermentans</name>
    <dbReference type="NCBI Taxonomy" id="43671"/>
    <lineage>
        <taxon>Bacteria</taxon>
        <taxon>Bacillati</taxon>
        <taxon>Actinomycetota</taxon>
        <taxon>Actinomycetes</taxon>
        <taxon>Micrococcales</taxon>
        <taxon>Cellulomonadaceae</taxon>
        <taxon>Actinotalea</taxon>
    </lineage>
</organism>
<dbReference type="Pfam" id="PF04616">
    <property type="entry name" value="Glyco_hydro_43"/>
    <property type="match status" value="1"/>
</dbReference>
<feature type="active site" description="Proton donor" evidence="4">
    <location>
        <position position="187"/>
    </location>
</feature>
<accession>A0A511Z2C5</accession>
<dbReference type="InterPro" id="IPR013320">
    <property type="entry name" value="ConA-like_dom_sf"/>
</dbReference>
<dbReference type="EMBL" id="BJYK01000014">
    <property type="protein sequence ID" value="GEN81597.1"/>
    <property type="molecule type" value="Genomic_DNA"/>
</dbReference>
<dbReference type="Proteomes" id="UP000321484">
    <property type="component" value="Unassembled WGS sequence"/>
</dbReference>
<dbReference type="AlphaFoldDB" id="A0A511Z2C5"/>
<comment type="caution">
    <text evidence="9">The sequence shown here is derived from an EMBL/GenBank/DDBJ whole genome shotgun (WGS) entry which is preliminary data.</text>
</comment>